<dbReference type="InterPro" id="IPR050188">
    <property type="entry name" value="RluA_PseudoU_synthase"/>
</dbReference>
<evidence type="ECO:0000259" key="2">
    <source>
        <dbReference type="Pfam" id="PF00849"/>
    </source>
</evidence>
<dbReference type="PROSITE" id="PS01129">
    <property type="entry name" value="PSI_RLU"/>
    <property type="match status" value="1"/>
</dbReference>
<accession>A0A7S0CPE2</accession>
<reference evidence="3" key="1">
    <citation type="submission" date="2021-01" db="EMBL/GenBank/DDBJ databases">
        <authorList>
            <person name="Corre E."/>
            <person name="Pelletier E."/>
            <person name="Niang G."/>
            <person name="Scheremetjew M."/>
            <person name="Finn R."/>
            <person name="Kale V."/>
            <person name="Holt S."/>
            <person name="Cochrane G."/>
            <person name="Meng A."/>
            <person name="Brown T."/>
            <person name="Cohen L."/>
        </authorList>
    </citation>
    <scope>NUCLEOTIDE SEQUENCE</scope>
    <source>
        <strain evidence="3">CCMP2058</strain>
    </source>
</reference>
<comment type="function">
    <text evidence="1">Responsible for synthesis of pseudouridine from uracil.</text>
</comment>
<keyword evidence="1" id="KW-0413">Isomerase</keyword>
<protein>
    <recommendedName>
        <fullName evidence="1">Pseudouridine synthase</fullName>
        <ecNumber evidence="1">5.4.99.-</ecNumber>
    </recommendedName>
</protein>
<comment type="catalytic activity">
    <reaction evidence="1">
        <text>a uridine in RNA = a pseudouridine in RNA</text>
        <dbReference type="Rhea" id="RHEA:48348"/>
        <dbReference type="Rhea" id="RHEA-COMP:12068"/>
        <dbReference type="Rhea" id="RHEA-COMP:12069"/>
        <dbReference type="ChEBI" id="CHEBI:65314"/>
        <dbReference type="ChEBI" id="CHEBI:65315"/>
    </reaction>
</comment>
<dbReference type="GO" id="GO:0000455">
    <property type="term" value="P:enzyme-directed rRNA pseudouridine synthesis"/>
    <property type="evidence" value="ECO:0007669"/>
    <property type="project" value="TreeGrafter"/>
</dbReference>
<dbReference type="EC" id="5.4.99.-" evidence="1"/>
<dbReference type="InterPro" id="IPR006224">
    <property type="entry name" value="PsdUridine_synth_RluA-like_CS"/>
</dbReference>
<dbReference type="InterPro" id="IPR020103">
    <property type="entry name" value="PsdUridine_synth_cat_dom_sf"/>
</dbReference>
<comment type="similarity">
    <text evidence="1">Belongs to the pseudouridine synthase RluA family.</text>
</comment>
<dbReference type="PANTHER" id="PTHR21600">
    <property type="entry name" value="MITOCHONDRIAL RNA PSEUDOURIDINE SYNTHASE"/>
    <property type="match status" value="1"/>
</dbReference>
<evidence type="ECO:0000313" key="3">
    <source>
        <dbReference type="EMBL" id="CAD8430039.1"/>
    </source>
</evidence>
<dbReference type="PANTHER" id="PTHR21600:SF88">
    <property type="entry name" value="RNA PSEUDOURIDINE SYNTHASE 5"/>
    <property type="match status" value="1"/>
</dbReference>
<evidence type="ECO:0000256" key="1">
    <source>
        <dbReference type="RuleBase" id="RU362028"/>
    </source>
</evidence>
<sequence>MWLGVLEGAGCFVSLVAVFRIIRRTGNSYHQPISTETTTRNIHPRARPINTPPQGQINRGYIYSNTAQIQSPTTALQFYAQTFPHLSVEEWNREFLEGRIITRGFKGNNAPVLETKINSDYEIRRGEKLAYYKPPWREPAVPLDLPVLYEDDHILAVNKPAGLQVLPGGGFQDSTVLGILKRRSDIPCYPVHRLGRGTSGVLLCAKSQIGRRKLSKDFKDHKVVKIYRALVEGIVSEDKIDVRAPIGPLKSGPFKGINAYVEDGKASYTILKVLKRDVKRNESLVEADIQTGRPHQIRIHCAFTGHPLVADPFYAPGGRPVWSSHDSAPPRIGDVGYWLHSMRLEVAHPMLGQKLVLVAPVPGELGL</sequence>
<dbReference type="Gene3D" id="3.30.2350.10">
    <property type="entry name" value="Pseudouridine synthase"/>
    <property type="match status" value="1"/>
</dbReference>
<feature type="domain" description="Pseudouridine synthase RsuA/RluA-like" evidence="2">
    <location>
        <begin position="153"/>
        <end position="302"/>
    </location>
</feature>
<dbReference type="SUPFAM" id="SSF55120">
    <property type="entry name" value="Pseudouridine synthase"/>
    <property type="match status" value="1"/>
</dbReference>
<dbReference type="InterPro" id="IPR006225">
    <property type="entry name" value="PsdUridine_synth_RluC/D"/>
</dbReference>
<name>A0A7S0CPE2_9EUKA</name>
<gene>
    <name evidence="3" type="ORF">LAMO00422_LOCUS1028</name>
</gene>
<dbReference type="NCBIfam" id="TIGR00005">
    <property type="entry name" value="rluA_subfam"/>
    <property type="match status" value="1"/>
</dbReference>
<dbReference type="GO" id="GO:0009982">
    <property type="term" value="F:pseudouridine synthase activity"/>
    <property type="evidence" value="ECO:0007669"/>
    <property type="project" value="InterPro"/>
</dbReference>
<dbReference type="EMBL" id="HBEM01001405">
    <property type="protein sequence ID" value="CAD8430039.1"/>
    <property type="molecule type" value="Transcribed_RNA"/>
</dbReference>
<dbReference type="Pfam" id="PF00849">
    <property type="entry name" value="PseudoU_synth_2"/>
    <property type="match status" value="1"/>
</dbReference>
<dbReference type="GO" id="GO:0003723">
    <property type="term" value="F:RNA binding"/>
    <property type="evidence" value="ECO:0007669"/>
    <property type="project" value="InterPro"/>
</dbReference>
<proteinExistence type="inferred from homology"/>
<dbReference type="InterPro" id="IPR006145">
    <property type="entry name" value="PsdUridine_synth_RsuA/RluA"/>
</dbReference>
<dbReference type="CDD" id="cd02869">
    <property type="entry name" value="PseudoU_synth_RluA_like"/>
    <property type="match status" value="1"/>
</dbReference>
<dbReference type="AlphaFoldDB" id="A0A7S0CPE2"/>
<organism evidence="3">
    <name type="scientific">Amorphochlora amoebiformis</name>
    <dbReference type="NCBI Taxonomy" id="1561963"/>
    <lineage>
        <taxon>Eukaryota</taxon>
        <taxon>Sar</taxon>
        <taxon>Rhizaria</taxon>
        <taxon>Cercozoa</taxon>
        <taxon>Chlorarachniophyceae</taxon>
        <taxon>Amorphochlora</taxon>
    </lineage>
</organism>